<organism evidence="1 2">
    <name type="scientific">Microbulbifer echini</name>
    <dbReference type="NCBI Taxonomy" id="1529067"/>
    <lineage>
        <taxon>Bacteria</taxon>
        <taxon>Pseudomonadati</taxon>
        <taxon>Pseudomonadota</taxon>
        <taxon>Gammaproteobacteria</taxon>
        <taxon>Cellvibrionales</taxon>
        <taxon>Microbulbiferaceae</taxon>
        <taxon>Microbulbifer</taxon>
    </lineage>
</organism>
<protein>
    <submittedName>
        <fullName evidence="1">Uncharacterized protein</fullName>
    </submittedName>
</protein>
<proteinExistence type="predicted"/>
<comment type="caution">
    <text evidence="1">The sequence shown here is derived from an EMBL/GenBank/DDBJ whole genome shotgun (WGS) entry which is preliminary data.</text>
</comment>
<reference evidence="1 2" key="1">
    <citation type="submission" date="2024-08" db="EMBL/GenBank/DDBJ databases">
        <authorList>
            <person name="Ishaq N."/>
        </authorList>
    </citation>
    <scope>NUCLEOTIDE SEQUENCE [LARGE SCALE GENOMIC DNA]</scope>
    <source>
        <strain evidence="1 2">JCM 30400</strain>
    </source>
</reference>
<evidence type="ECO:0000313" key="1">
    <source>
        <dbReference type="EMBL" id="MFA0789474.1"/>
    </source>
</evidence>
<dbReference type="EMBL" id="JBGMEL010000002">
    <property type="protein sequence ID" value="MFA0789474.1"/>
    <property type="molecule type" value="Genomic_DNA"/>
</dbReference>
<gene>
    <name evidence="1" type="ORF">ACCI51_02880</name>
</gene>
<sequence>MPILTGKRGELTRSKSDILKAGGLVPKLGLNVHKGGFSGFLKCNNKVDGVMGCKCPHMDENWLYYRGVALMRGFALDPGLLHVHTASNTAGLLSWAGPGNQSYAGQQTRYTSPDMAIFGWEDGDEALKEVYRRLEMPNAPTKHAFNLFRQHQVKFAMSPDMKVLAMVVKNGVEYSYFTPIKSKDIEFGGIDEGGLQPKEDPALKILRLRRISKDSMEYQIALENIEKKKAIESKPFLDLAQRAQAVNLKWYPVNFRLPQPYSGLGVGRKEKIGL</sequence>
<name>A0ABV4NIS6_9GAMM</name>
<keyword evidence="2" id="KW-1185">Reference proteome</keyword>
<accession>A0ABV4NIS6</accession>
<dbReference type="Proteomes" id="UP001569414">
    <property type="component" value="Unassembled WGS sequence"/>
</dbReference>
<dbReference type="RefSeq" id="WP_299584852.1">
    <property type="nucleotide sequence ID" value="NZ_JBGMEL010000002.1"/>
</dbReference>
<evidence type="ECO:0000313" key="2">
    <source>
        <dbReference type="Proteomes" id="UP001569414"/>
    </source>
</evidence>